<dbReference type="HOGENOM" id="CLU_053321_0_0_4"/>
<dbReference type="RefSeq" id="WP_009118100.1">
    <property type="nucleotide sequence ID" value="NZ_JH164926.1"/>
</dbReference>
<dbReference type="Pfam" id="PF08378">
    <property type="entry name" value="NERD"/>
    <property type="match status" value="1"/>
</dbReference>
<dbReference type="Proteomes" id="UP000003019">
    <property type="component" value="Unassembled WGS sequence"/>
</dbReference>
<dbReference type="AlphaFoldDB" id="G4CFL7"/>
<protein>
    <recommendedName>
        <fullName evidence="1">NERD domain-containing protein</fullName>
    </recommendedName>
</protein>
<dbReference type="STRING" id="1032488.HMPREF9371_0406"/>
<name>G4CFL7_9NEIS</name>
<dbReference type="PROSITE" id="PS50965">
    <property type="entry name" value="NERD"/>
    <property type="match status" value="1"/>
</dbReference>
<dbReference type="EMBL" id="AGAY01000014">
    <property type="protein sequence ID" value="EGY53393.1"/>
    <property type="molecule type" value="Genomic_DNA"/>
</dbReference>
<organism evidence="2 3">
    <name type="scientific">Neisseria shayeganii 871</name>
    <dbReference type="NCBI Taxonomy" id="1032488"/>
    <lineage>
        <taxon>Bacteria</taxon>
        <taxon>Pseudomonadati</taxon>
        <taxon>Pseudomonadota</taxon>
        <taxon>Betaproteobacteria</taxon>
        <taxon>Neisseriales</taxon>
        <taxon>Neisseriaceae</taxon>
        <taxon>Neisseria</taxon>
    </lineage>
</organism>
<comment type="caution">
    <text evidence="2">The sequence shown here is derived from an EMBL/GenBank/DDBJ whole genome shotgun (WGS) entry which is preliminary data.</text>
</comment>
<evidence type="ECO:0000313" key="3">
    <source>
        <dbReference type="Proteomes" id="UP000003019"/>
    </source>
</evidence>
<accession>G4CFL7</accession>
<proteinExistence type="predicted"/>
<dbReference type="PATRIC" id="fig|1032488.3.peg.377"/>
<dbReference type="InterPro" id="IPR011528">
    <property type="entry name" value="NERD"/>
</dbReference>
<keyword evidence="3" id="KW-1185">Reference proteome</keyword>
<gene>
    <name evidence="2" type="ORF">HMPREF9371_0406</name>
</gene>
<evidence type="ECO:0000259" key="1">
    <source>
        <dbReference type="PROSITE" id="PS50965"/>
    </source>
</evidence>
<reference evidence="2 3" key="1">
    <citation type="submission" date="2011-05" db="EMBL/GenBank/DDBJ databases">
        <authorList>
            <person name="Muzny D."/>
            <person name="Qin X."/>
            <person name="Deng J."/>
            <person name="Jiang H."/>
            <person name="Liu Y."/>
            <person name="Qu J."/>
            <person name="Song X.-Z."/>
            <person name="Zhang L."/>
            <person name="Thornton R."/>
            <person name="Coyle M."/>
            <person name="Francisco L."/>
            <person name="Jackson L."/>
            <person name="Javaid M."/>
            <person name="Korchina V."/>
            <person name="Kovar C."/>
            <person name="Mata R."/>
            <person name="Mathew T."/>
            <person name="Ngo R."/>
            <person name="Nguyen L."/>
            <person name="Nguyen N."/>
            <person name="Okwuonu G."/>
            <person name="Ongeri F."/>
            <person name="Pham C."/>
            <person name="Simmons D."/>
            <person name="Wilczek-Boney K."/>
            <person name="Hale W."/>
            <person name="Jakkamsetti A."/>
            <person name="Pham P."/>
            <person name="Ruth R."/>
            <person name="San Lucas F."/>
            <person name="Warren J."/>
            <person name="Zhang J."/>
            <person name="Zhao Z."/>
            <person name="Zhou C."/>
            <person name="Zhu D."/>
            <person name="Lee S."/>
            <person name="Bess C."/>
            <person name="Blankenburg K."/>
            <person name="Forbes L."/>
            <person name="Fu Q."/>
            <person name="Gubbala S."/>
            <person name="Hirani K."/>
            <person name="Jayaseelan J.C."/>
            <person name="Lara F."/>
            <person name="Munidasa M."/>
            <person name="Palculict T."/>
            <person name="Patil S."/>
            <person name="Pu L.-L."/>
            <person name="Saada N."/>
            <person name="Tang L."/>
            <person name="Weissenberger G."/>
            <person name="Zhu Y."/>
            <person name="Hemphill L."/>
            <person name="Shang Y."/>
            <person name="Youmans B."/>
            <person name="Ayvaz T."/>
            <person name="Ross M."/>
            <person name="Santibanez J."/>
            <person name="Aqrawi P."/>
            <person name="Gross S."/>
            <person name="Joshi V."/>
            <person name="Fowler G."/>
            <person name="Nazareth L."/>
            <person name="Reid J."/>
            <person name="Worley K."/>
            <person name="Petrosino J."/>
            <person name="Highlander S."/>
            <person name="Gibbs R."/>
        </authorList>
    </citation>
    <scope>NUCLEOTIDE SEQUENCE [LARGE SCALE GENOMIC DNA]</scope>
    <source>
        <strain evidence="2 3">871</strain>
    </source>
</reference>
<dbReference type="OrthoDB" id="5500241at2"/>
<sequence>MLIKSADNQSQRLQLLEYLLSQPLDRQQKTWLEKQLKMLKTGRQGEKDAAFHLNARYRDNQFSALFHDFRIEVDGEVAQIDHLVVNHLFAILFETKNFNGNVSINEHGEFSVQYPGGKKKGIPSPLDQSQRHARVLGKLFERLDIKSITGRPLRIRHVVLLSPQSIIHRPAVDKFDTRNVIKVDAIERWSQDFINREASVGKVVALAGEVIANMLFNPSSFGGVSDKAMQQHTREIAKRLLPCHVPASDSLSLPAFLNLKQPFCADCGQAVSVAEYRLCTLYASRFGHQIYCRTHQQMALSRQAANPDKAASSANVLNGKQIQYCDFPGCGLVLSNDIVGYCQRHSARFGGGLYCRQHQKNFASGMAPVIGTANRQTSRPIYCQHPDCGKILSPAVIRYCKNHADQFNGGLYCMAHQRTEFATS</sequence>
<feature type="domain" description="NERD" evidence="1">
    <location>
        <begin position="41"/>
        <end position="159"/>
    </location>
</feature>
<evidence type="ECO:0000313" key="2">
    <source>
        <dbReference type="EMBL" id="EGY53393.1"/>
    </source>
</evidence>